<organism evidence="1 2">
    <name type="scientific">Neolentinus lepideus HHB14362 ss-1</name>
    <dbReference type="NCBI Taxonomy" id="1314782"/>
    <lineage>
        <taxon>Eukaryota</taxon>
        <taxon>Fungi</taxon>
        <taxon>Dikarya</taxon>
        <taxon>Basidiomycota</taxon>
        <taxon>Agaricomycotina</taxon>
        <taxon>Agaricomycetes</taxon>
        <taxon>Gloeophyllales</taxon>
        <taxon>Gloeophyllaceae</taxon>
        <taxon>Neolentinus</taxon>
    </lineage>
</organism>
<accession>A0A165N9Y7</accession>
<dbReference type="EMBL" id="KV425642">
    <property type="protein sequence ID" value="KZT19363.1"/>
    <property type="molecule type" value="Genomic_DNA"/>
</dbReference>
<gene>
    <name evidence="1" type="ORF">NEOLEDRAFT_972733</name>
</gene>
<keyword evidence="2" id="KW-1185">Reference proteome</keyword>
<dbReference type="Proteomes" id="UP000076761">
    <property type="component" value="Unassembled WGS sequence"/>
</dbReference>
<protein>
    <submittedName>
        <fullName evidence="1">Uncharacterized protein</fullName>
    </submittedName>
</protein>
<sequence length="78" mass="8643">MAQLNCPKVHQGAYAPPRHTFAPSFLLSGRRDVSEALLAYGTLLFFAFAADYGQEDGMPVHFCRLGHLTQHGPAVWKK</sequence>
<name>A0A165N9Y7_9AGAM</name>
<evidence type="ECO:0000313" key="1">
    <source>
        <dbReference type="EMBL" id="KZT19363.1"/>
    </source>
</evidence>
<evidence type="ECO:0000313" key="2">
    <source>
        <dbReference type="Proteomes" id="UP000076761"/>
    </source>
</evidence>
<reference evidence="1 2" key="1">
    <citation type="journal article" date="2016" name="Mol. Biol. Evol.">
        <title>Comparative Genomics of Early-Diverging Mushroom-Forming Fungi Provides Insights into the Origins of Lignocellulose Decay Capabilities.</title>
        <authorList>
            <person name="Nagy L.G."/>
            <person name="Riley R."/>
            <person name="Tritt A."/>
            <person name="Adam C."/>
            <person name="Daum C."/>
            <person name="Floudas D."/>
            <person name="Sun H."/>
            <person name="Yadav J.S."/>
            <person name="Pangilinan J."/>
            <person name="Larsson K.H."/>
            <person name="Matsuura K."/>
            <person name="Barry K."/>
            <person name="Labutti K."/>
            <person name="Kuo R."/>
            <person name="Ohm R.A."/>
            <person name="Bhattacharya S.S."/>
            <person name="Shirouzu T."/>
            <person name="Yoshinaga Y."/>
            <person name="Martin F.M."/>
            <person name="Grigoriev I.V."/>
            <person name="Hibbett D.S."/>
        </authorList>
    </citation>
    <scope>NUCLEOTIDE SEQUENCE [LARGE SCALE GENOMIC DNA]</scope>
    <source>
        <strain evidence="1 2">HHB14362 ss-1</strain>
    </source>
</reference>
<proteinExistence type="predicted"/>
<dbReference type="InParanoid" id="A0A165N9Y7"/>
<dbReference type="AlphaFoldDB" id="A0A165N9Y7"/>